<organism evidence="1 2">
    <name type="scientific">Nitrosomonas ureae</name>
    <dbReference type="NCBI Taxonomy" id="44577"/>
    <lineage>
        <taxon>Bacteria</taxon>
        <taxon>Pseudomonadati</taxon>
        <taxon>Pseudomonadota</taxon>
        <taxon>Betaproteobacteria</taxon>
        <taxon>Nitrosomonadales</taxon>
        <taxon>Nitrosomonadaceae</taxon>
        <taxon>Nitrosomonas</taxon>
    </lineage>
</organism>
<proteinExistence type="predicted"/>
<dbReference type="OrthoDB" id="5298944at2"/>
<dbReference type="RefSeq" id="WP_096293287.1">
    <property type="nucleotide sequence ID" value="NZ_LT907782.1"/>
</dbReference>
<reference evidence="1 2" key="1">
    <citation type="submission" date="2017-08" db="EMBL/GenBank/DDBJ databases">
        <authorList>
            <person name="de Groot N.N."/>
        </authorList>
    </citation>
    <scope>NUCLEOTIDE SEQUENCE [LARGE SCALE GENOMIC DNA]</scope>
    <source>
        <strain evidence="1 2">Nm15</strain>
    </source>
</reference>
<name>A0A285BZB4_9PROT</name>
<evidence type="ECO:0000313" key="2">
    <source>
        <dbReference type="Proteomes" id="UP000242498"/>
    </source>
</evidence>
<gene>
    <name evidence="1" type="ORF">SAMN06296273_2124</name>
</gene>
<protein>
    <submittedName>
        <fullName evidence="1">Uncharacterized protein</fullName>
    </submittedName>
</protein>
<sequence>MDKIQNKRIRLSDLEEKVRAKAYLLLELEKQMIIKVLLVALGNQHTFHHLQIEVTVFNFKYTTIRETNAAMLKVTLVRLLSGEH</sequence>
<accession>A0A285BZB4</accession>
<evidence type="ECO:0000313" key="1">
    <source>
        <dbReference type="EMBL" id="SNX60657.1"/>
    </source>
</evidence>
<dbReference type="EMBL" id="LT907782">
    <property type="protein sequence ID" value="SNX60657.1"/>
    <property type="molecule type" value="Genomic_DNA"/>
</dbReference>
<dbReference type="Proteomes" id="UP000242498">
    <property type="component" value="Chromosome I"/>
</dbReference>
<dbReference type="AlphaFoldDB" id="A0A285BZB4"/>